<dbReference type="Pfam" id="PF04339">
    <property type="entry name" value="FemAB_like"/>
    <property type="match status" value="1"/>
</dbReference>
<dbReference type="PANTHER" id="PTHR47017">
    <property type="entry name" value="ACYL-COA"/>
    <property type="match status" value="1"/>
</dbReference>
<organism evidence="1 2">
    <name type="scientific">Salinimonas marina</name>
    <dbReference type="NCBI Taxonomy" id="2785918"/>
    <lineage>
        <taxon>Bacteria</taxon>
        <taxon>Pseudomonadati</taxon>
        <taxon>Pseudomonadota</taxon>
        <taxon>Gammaproteobacteria</taxon>
        <taxon>Alteromonadales</taxon>
        <taxon>Alteromonadaceae</taxon>
        <taxon>Alteromonas/Salinimonas group</taxon>
        <taxon>Salinimonas</taxon>
    </lineage>
</organism>
<evidence type="ECO:0000313" key="2">
    <source>
        <dbReference type="Proteomes" id="UP000595095"/>
    </source>
</evidence>
<dbReference type="Gene3D" id="3.40.630.30">
    <property type="match status" value="1"/>
</dbReference>
<dbReference type="AlphaFoldDB" id="A0A7S9HCI6"/>
<accession>A0A7S9HCI6</accession>
<protein>
    <submittedName>
        <fullName evidence="1">N-acetyltransferase</fullName>
    </submittedName>
</protein>
<dbReference type="Proteomes" id="UP000595095">
    <property type="component" value="Chromosome"/>
</dbReference>
<evidence type="ECO:0000313" key="1">
    <source>
        <dbReference type="EMBL" id="QPG04912.1"/>
    </source>
</evidence>
<keyword evidence="1" id="KW-0808">Transferase</keyword>
<dbReference type="RefSeq" id="WP_195810004.1">
    <property type="nucleotide sequence ID" value="NZ_CP064795.1"/>
</dbReference>
<gene>
    <name evidence="1" type="ORF">IT774_12180</name>
</gene>
<dbReference type="PANTHER" id="PTHR47017:SF1">
    <property type="entry name" value="ACYL-COA"/>
    <property type="match status" value="1"/>
</dbReference>
<keyword evidence="2" id="KW-1185">Reference proteome</keyword>
<dbReference type="GO" id="GO:0016740">
    <property type="term" value="F:transferase activity"/>
    <property type="evidence" value="ECO:0007669"/>
    <property type="project" value="UniProtKB-KW"/>
</dbReference>
<dbReference type="InterPro" id="IPR016181">
    <property type="entry name" value="Acyl_CoA_acyltransferase"/>
</dbReference>
<name>A0A7S9HCI6_9ALTE</name>
<dbReference type="SUPFAM" id="SSF55729">
    <property type="entry name" value="Acyl-CoA N-acyltransferases (Nat)"/>
    <property type="match status" value="1"/>
</dbReference>
<dbReference type="KEGG" id="smaa:IT774_12180"/>
<dbReference type="InterPro" id="IPR007434">
    <property type="entry name" value="FemAB-like"/>
</dbReference>
<sequence length="392" mass="45190">MGYQTSFFNSISQIPRSQWQNLSAAANPFLRYEFLLGLEQHQCVGENTGWQPYFAVLHDGPTLIAAMPGYLKTDSYGEYVFDQGWAQAYHQHGLNYYPKWISAIPFTPVTGPRMLVHPDYPGQQVRTQLCTDISVLLQSRVSSLHLLFPPAGNPAPSADWHSRYSVQFQWYNYEYQQFDDFLAALTSRKRRSFKKSRQQLTRQHIHIERKTCEAITARDIDFFILCYQRTYLKRSGHTGYLSEGFLRELFTVMADSVLLVIAYEQQQPCASALFFFDSNGLYGRYWGATHEIDGLHFECCYFQGIEFAIEQQLPMFNPGTQGEHKILRGFEPVICCSHHYLYEPAFHAAVGDFVQRETPAIEAYYEQARSILPFNDAFTSRLVTTTTLSVIP</sequence>
<reference evidence="1 2" key="1">
    <citation type="submission" date="2020-11" db="EMBL/GenBank/DDBJ databases">
        <title>Complete genome sequence for Salinimonas sp. strain G2-b.</title>
        <authorList>
            <person name="Park S.-J."/>
        </authorList>
    </citation>
    <scope>NUCLEOTIDE SEQUENCE [LARGE SCALE GENOMIC DNA]</scope>
    <source>
        <strain evidence="1 2">G2-b</strain>
    </source>
</reference>
<proteinExistence type="predicted"/>
<dbReference type="EMBL" id="CP064795">
    <property type="protein sequence ID" value="QPG04912.1"/>
    <property type="molecule type" value="Genomic_DNA"/>
</dbReference>